<comment type="similarity">
    <text evidence="2">Belongs to the ferric reductase (FRE) family.</text>
</comment>
<evidence type="ECO:0000256" key="5">
    <source>
        <dbReference type="ARBA" id="ARBA00022989"/>
    </source>
</evidence>
<dbReference type="PANTHER" id="PTHR32361">
    <property type="entry name" value="FERRIC/CUPRIC REDUCTASE TRANSMEMBRANE COMPONENT"/>
    <property type="match status" value="1"/>
</dbReference>
<keyword evidence="3" id="KW-0813">Transport</keyword>
<evidence type="ECO:0000256" key="10">
    <source>
        <dbReference type="SAM" id="MobiDB-lite"/>
    </source>
</evidence>
<comment type="subcellular location">
    <subcellularLocation>
        <location evidence="1">Membrane</location>
        <topology evidence="1">Multi-pass membrane protein</topology>
    </subcellularLocation>
</comment>
<evidence type="ECO:0000256" key="9">
    <source>
        <dbReference type="ARBA" id="ARBA00023180"/>
    </source>
</evidence>
<evidence type="ECO:0000256" key="1">
    <source>
        <dbReference type="ARBA" id="ARBA00004141"/>
    </source>
</evidence>
<keyword evidence="12" id="KW-0732">Signal</keyword>
<dbReference type="GO" id="GO:0005886">
    <property type="term" value="C:plasma membrane"/>
    <property type="evidence" value="ECO:0007669"/>
    <property type="project" value="TreeGrafter"/>
</dbReference>
<feature type="chain" id="PRO_5004933230" description="FAD-binding FR-type domain-containing protein" evidence="12">
    <location>
        <begin position="21"/>
        <end position="795"/>
    </location>
</feature>
<evidence type="ECO:0000256" key="6">
    <source>
        <dbReference type="ARBA" id="ARBA00023002"/>
    </source>
</evidence>
<dbReference type="HOGENOM" id="CLU_010365_1_0_1"/>
<gene>
    <name evidence="14" type="ORF">A1O1_07143</name>
</gene>
<evidence type="ECO:0000256" key="12">
    <source>
        <dbReference type="SAM" id="SignalP"/>
    </source>
</evidence>
<protein>
    <recommendedName>
        <fullName evidence="13">FAD-binding FR-type domain-containing protein</fullName>
    </recommendedName>
</protein>
<keyword evidence="15" id="KW-1185">Reference proteome</keyword>
<dbReference type="Pfam" id="PF01794">
    <property type="entry name" value="Ferric_reduct"/>
    <property type="match status" value="1"/>
</dbReference>
<dbReference type="Proteomes" id="UP000019484">
    <property type="component" value="Unassembled WGS sequence"/>
</dbReference>
<keyword evidence="4 11" id="KW-0812">Transmembrane</keyword>
<feature type="transmembrane region" description="Helical" evidence="11">
    <location>
        <begin position="154"/>
        <end position="177"/>
    </location>
</feature>
<keyword evidence="5 11" id="KW-1133">Transmembrane helix</keyword>
<keyword evidence="6" id="KW-0560">Oxidoreductase</keyword>
<dbReference type="InterPro" id="IPR039261">
    <property type="entry name" value="FNR_nucleotide-bd"/>
</dbReference>
<dbReference type="GO" id="GO:0006879">
    <property type="term" value="P:intracellular iron ion homeostasis"/>
    <property type="evidence" value="ECO:0007669"/>
    <property type="project" value="TreeGrafter"/>
</dbReference>
<feature type="transmembrane region" description="Helical" evidence="11">
    <location>
        <begin position="358"/>
        <end position="380"/>
    </location>
</feature>
<evidence type="ECO:0000256" key="2">
    <source>
        <dbReference type="ARBA" id="ARBA00006278"/>
    </source>
</evidence>
<evidence type="ECO:0000256" key="4">
    <source>
        <dbReference type="ARBA" id="ARBA00022692"/>
    </source>
</evidence>
<accession>W9Y1K9</accession>
<proteinExistence type="inferred from homology"/>
<evidence type="ECO:0000256" key="3">
    <source>
        <dbReference type="ARBA" id="ARBA00022448"/>
    </source>
</evidence>
<organism evidence="14 15">
    <name type="scientific">Capronia coronata CBS 617.96</name>
    <dbReference type="NCBI Taxonomy" id="1182541"/>
    <lineage>
        <taxon>Eukaryota</taxon>
        <taxon>Fungi</taxon>
        <taxon>Dikarya</taxon>
        <taxon>Ascomycota</taxon>
        <taxon>Pezizomycotina</taxon>
        <taxon>Eurotiomycetes</taxon>
        <taxon>Chaetothyriomycetidae</taxon>
        <taxon>Chaetothyriales</taxon>
        <taxon>Herpotrichiellaceae</taxon>
        <taxon>Capronia</taxon>
    </lineage>
</organism>
<evidence type="ECO:0000313" key="15">
    <source>
        <dbReference type="Proteomes" id="UP000019484"/>
    </source>
</evidence>
<feature type="transmembrane region" description="Helical" evidence="11">
    <location>
        <begin position="387"/>
        <end position="406"/>
    </location>
</feature>
<dbReference type="PROSITE" id="PS51384">
    <property type="entry name" value="FAD_FR"/>
    <property type="match status" value="1"/>
</dbReference>
<dbReference type="InterPro" id="IPR013121">
    <property type="entry name" value="Fe_red_NAD-bd_6"/>
</dbReference>
<dbReference type="InterPro" id="IPR017927">
    <property type="entry name" value="FAD-bd_FR_type"/>
</dbReference>
<keyword evidence="9" id="KW-0325">Glycoprotein</keyword>
<evidence type="ECO:0000256" key="11">
    <source>
        <dbReference type="SAM" id="Phobius"/>
    </source>
</evidence>
<dbReference type="eggNOG" id="KOG0039">
    <property type="taxonomic scope" value="Eukaryota"/>
</dbReference>
<feature type="signal peptide" evidence="12">
    <location>
        <begin position="1"/>
        <end position="20"/>
    </location>
</feature>
<dbReference type="SUPFAM" id="SSF52343">
    <property type="entry name" value="Ferredoxin reductase-like, C-terminal NADP-linked domain"/>
    <property type="match status" value="1"/>
</dbReference>
<dbReference type="SFLD" id="SFLDG01168">
    <property type="entry name" value="Ferric_reductase_subgroup_(FRE"/>
    <property type="match status" value="1"/>
</dbReference>
<dbReference type="CDD" id="cd06186">
    <property type="entry name" value="NOX_Duox_like_FAD_NADP"/>
    <property type="match status" value="1"/>
</dbReference>
<sequence>MQGRLLGVVTALSLAVPIICDPASCVSACQLTLSKIVFEDTAPDLPYYVGQCTSSLRIKSTYICSREFCPAREIQPGLDALNQTCIRYGGTALPPFSSISNITSGDVRSQFQVIERSDFLTHSKVNRPAIPSRSLFEDGLRTTEAYNISMGSSVLYAIAMFVFWTLVVAVGLGFRLFRFLNQNRDPKHNSQHQHSTALSPYSTFYQDMKRRIKQHVLIPAAFSRHCAEPLGWWIVPPRLQSLTILSFILLNTVLTFGHYDVFSGNLYWSNPRLQYARYIGDRTGVMGTANLTLIYLFATRNNLLLWITGWSFETFMQFHRWVARVSTVQAIIHSLAYTIYVLVEGGVQHYWSVWRQRYWYWGGIATICMGLLLVFSLYPVRSRLYELFLFLHMTLAVMVLVGMWYHVAIFDGAYNVLLWPCFVVWIADRAMRLARVVRCNLPYRASLATYSPDTDVVWITVPRVVAPSAVPHPGAYYFLYLLHGTTWYESHPFTLSGWELGDQEDEQQLPDTTATATKKENKNRQIQINLQFVIRPYDGLTSRLRDLVRRQTGESKTGRRLRVLIEGPYGPNHNLCRYDTIAFIVGGTGIAIALAYLSNMLDLALARQNKGEGQGYRVQHLHLVWAVKEPSFFQETFDRELKPRLTEIAQLSGRQLDISVQIYNTRAAAPAQTLVDEPGNGMDSSEMEPMVPSGMTSDSRYQPTEWESDEHSPLSASARTVTPDGIRVSMFNHRPRLENVVLRCASAEDGEKRICAIVACCPAGMADATRSAVVKAIAMGQGCAGIDFYPESYAW</sequence>
<feature type="domain" description="FAD-binding FR-type" evidence="13">
    <location>
        <begin position="429"/>
        <end position="575"/>
    </location>
</feature>
<comment type="caution">
    <text evidence="14">The sequence shown here is derived from an EMBL/GenBank/DDBJ whole genome shotgun (WGS) entry which is preliminary data.</text>
</comment>
<dbReference type="Pfam" id="PF08030">
    <property type="entry name" value="NAD_binding_6"/>
    <property type="match status" value="1"/>
</dbReference>
<reference evidence="14 15" key="1">
    <citation type="submission" date="2013-03" db="EMBL/GenBank/DDBJ databases">
        <title>The Genome Sequence of Capronia coronata CBS 617.96.</title>
        <authorList>
            <consortium name="The Broad Institute Genomics Platform"/>
            <person name="Cuomo C."/>
            <person name="de Hoog S."/>
            <person name="Gorbushina A."/>
            <person name="Walker B."/>
            <person name="Young S.K."/>
            <person name="Zeng Q."/>
            <person name="Gargeya S."/>
            <person name="Fitzgerald M."/>
            <person name="Haas B."/>
            <person name="Abouelleil A."/>
            <person name="Allen A.W."/>
            <person name="Alvarado L."/>
            <person name="Arachchi H.M."/>
            <person name="Berlin A.M."/>
            <person name="Chapman S.B."/>
            <person name="Gainer-Dewar J."/>
            <person name="Goldberg J."/>
            <person name="Griggs A."/>
            <person name="Gujja S."/>
            <person name="Hansen M."/>
            <person name="Howarth C."/>
            <person name="Imamovic A."/>
            <person name="Ireland A."/>
            <person name="Larimer J."/>
            <person name="McCowan C."/>
            <person name="Murphy C."/>
            <person name="Pearson M."/>
            <person name="Poon T.W."/>
            <person name="Priest M."/>
            <person name="Roberts A."/>
            <person name="Saif S."/>
            <person name="Shea T."/>
            <person name="Sisk P."/>
            <person name="Sykes S."/>
            <person name="Wortman J."/>
            <person name="Nusbaum C."/>
            <person name="Birren B."/>
        </authorList>
    </citation>
    <scope>NUCLEOTIDE SEQUENCE [LARGE SCALE GENOMIC DNA]</scope>
    <source>
        <strain evidence="14 15">CBS 617.96</strain>
    </source>
</reference>
<dbReference type="InterPro" id="IPR013130">
    <property type="entry name" value="Fe3_Rdtase_TM_dom"/>
</dbReference>
<dbReference type="GeneID" id="19162005"/>
<dbReference type="AlphaFoldDB" id="W9Y1K9"/>
<feature type="transmembrane region" description="Helical" evidence="11">
    <location>
        <begin position="321"/>
        <end position="343"/>
    </location>
</feature>
<dbReference type="InterPro" id="IPR051410">
    <property type="entry name" value="Ferric/Cupric_Reductase"/>
</dbReference>
<evidence type="ECO:0000256" key="8">
    <source>
        <dbReference type="ARBA" id="ARBA00023136"/>
    </source>
</evidence>
<evidence type="ECO:0000313" key="14">
    <source>
        <dbReference type="EMBL" id="EXJ83520.1"/>
    </source>
</evidence>
<feature type="region of interest" description="Disordered" evidence="10">
    <location>
        <begin position="674"/>
        <end position="718"/>
    </location>
</feature>
<dbReference type="EMBL" id="AMWN01000006">
    <property type="protein sequence ID" value="EXJ83520.1"/>
    <property type="molecule type" value="Genomic_DNA"/>
</dbReference>
<dbReference type="GO" id="GO:0000293">
    <property type="term" value="F:ferric-chelate reductase activity"/>
    <property type="evidence" value="ECO:0007669"/>
    <property type="project" value="TreeGrafter"/>
</dbReference>
<dbReference type="RefSeq" id="XP_007726206.1">
    <property type="nucleotide sequence ID" value="XM_007728016.1"/>
</dbReference>
<keyword evidence="7" id="KW-0406">Ion transport</keyword>
<name>W9Y1K9_9EURO</name>
<dbReference type="PANTHER" id="PTHR32361:SF9">
    <property type="entry name" value="FERRIC REDUCTASE TRANSMEMBRANE COMPONENT 3-RELATED"/>
    <property type="match status" value="1"/>
</dbReference>
<keyword evidence="8 11" id="KW-0472">Membrane</keyword>
<dbReference type="GO" id="GO:0015677">
    <property type="term" value="P:copper ion import"/>
    <property type="evidence" value="ECO:0007669"/>
    <property type="project" value="TreeGrafter"/>
</dbReference>
<dbReference type="Gene3D" id="3.40.50.80">
    <property type="entry name" value="Nucleotide-binding domain of ferredoxin-NADP reductase (FNR) module"/>
    <property type="match status" value="1"/>
</dbReference>
<dbReference type="GO" id="GO:0006826">
    <property type="term" value="P:iron ion transport"/>
    <property type="evidence" value="ECO:0007669"/>
    <property type="project" value="TreeGrafter"/>
</dbReference>
<evidence type="ECO:0000256" key="7">
    <source>
        <dbReference type="ARBA" id="ARBA00023065"/>
    </source>
</evidence>
<dbReference type="OrthoDB" id="167398at2759"/>
<dbReference type="SFLD" id="SFLDS00052">
    <property type="entry name" value="Ferric_Reductase_Domain"/>
    <property type="match status" value="1"/>
</dbReference>
<dbReference type="STRING" id="1182541.W9Y1K9"/>
<evidence type="ECO:0000259" key="13">
    <source>
        <dbReference type="PROSITE" id="PS51384"/>
    </source>
</evidence>